<evidence type="ECO:0000256" key="6">
    <source>
        <dbReference type="ARBA" id="ARBA00022723"/>
    </source>
</evidence>
<evidence type="ECO:0000313" key="13">
    <source>
        <dbReference type="EMBL" id="SZX63855.1"/>
    </source>
</evidence>
<dbReference type="InterPro" id="IPR050264">
    <property type="entry name" value="Bact_CCA-adding_enz_type3_sf"/>
</dbReference>
<feature type="domain" description="Poly A polymerase head" evidence="11">
    <location>
        <begin position="253"/>
        <end position="362"/>
    </location>
</feature>
<evidence type="ECO:0000256" key="5">
    <source>
        <dbReference type="ARBA" id="ARBA00022695"/>
    </source>
</evidence>
<dbReference type="Gene3D" id="3.30.460.10">
    <property type="entry name" value="Beta Polymerase, domain 2"/>
    <property type="match status" value="1"/>
</dbReference>
<feature type="region of interest" description="Disordered" evidence="10">
    <location>
        <begin position="606"/>
        <end position="709"/>
    </location>
</feature>
<evidence type="ECO:0000259" key="11">
    <source>
        <dbReference type="Pfam" id="PF01743"/>
    </source>
</evidence>
<feature type="compositionally biased region" description="Low complexity" evidence="10">
    <location>
        <begin position="667"/>
        <end position="676"/>
    </location>
</feature>
<dbReference type="InterPro" id="IPR032828">
    <property type="entry name" value="PolyA_RNA-bd"/>
</dbReference>
<evidence type="ECO:0000256" key="9">
    <source>
        <dbReference type="RuleBase" id="RU003953"/>
    </source>
</evidence>
<reference evidence="13 15" key="1">
    <citation type="submission" date="2016-10" db="EMBL/GenBank/DDBJ databases">
        <authorList>
            <person name="Cai Z."/>
        </authorList>
    </citation>
    <scope>NUCLEOTIDE SEQUENCE [LARGE SCALE GENOMIC DNA]</scope>
</reference>
<dbReference type="STRING" id="3088.A0A383VE76"/>
<protein>
    <recommendedName>
        <fullName evidence="16">Poly A polymerase head domain-containing protein</fullName>
    </recommendedName>
</protein>
<dbReference type="Pfam" id="PF01743">
    <property type="entry name" value="PolyA_pol"/>
    <property type="match status" value="1"/>
</dbReference>
<evidence type="ECO:0000256" key="7">
    <source>
        <dbReference type="ARBA" id="ARBA00022741"/>
    </source>
</evidence>
<gene>
    <name evidence="14" type="ORF">BQ4739_LOCUS19381</name>
    <name evidence="13" type="ORF">BQ4739_LOCUS4395</name>
</gene>
<dbReference type="GO" id="GO:0046872">
    <property type="term" value="F:metal ion binding"/>
    <property type="evidence" value="ECO:0007669"/>
    <property type="project" value="UniProtKB-KW"/>
</dbReference>
<feature type="compositionally biased region" description="Low complexity" evidence="10">
    <location>
        <begin position="628"/>
        <end position="647"/>
    </location>
</feature>
<dbReference type="AlphaFoldDB" id="A0A383VE76"/>
<dbReference type="CDD" id="cd05398">
    <property type="entry name" value="NT_ClassII-CCAase"/>
    <property type="match status" value="1"/>
</dbReference>
<evidence type="ECO:0000259" key="12">
    <source>
        <dbReference type="Pfam" id="PF12627"/>
    </source>
</evidence>
<evidence type="ECO:0000313" key="15">
    <source>
        <dbReference type="Proteomes" id="UP000256970"/>
    </source>
</evidence>
<feature type="region of interest" description="Disordered" evidence="10">
    <location>
        <begin position="173"/>
        <end position="216"/>
    </location>
</feature>
<dbReference type="GO" id="GO:0001680">
    <property type="term" value="P:tRNA 3'-terminal CCA addition"/>
    <property type="evidence" value="ECO:0007669"/>
    <property type="project" value="UniProtKB-ARBA"/>
</dbReference>
<dbReference type="SUPFAM" id="SSF81891">
    <property type="entry name" value="Poly A polymerase C-terminal region-like"/>
    <property type="match status" value="1"/>
</dbReference>
<evidence type="ECO:0000256" key="10">
    <source>
        <dbReference type="SAM" id="MobiDB-lite"/>
    </source>
</evidence>
<feature type="domain" description="tRNA nucleotidyltransferase/poly(A) polymerase RNA and SrmB- binding" evidence="12">
    <location>
        <begin position="389"/>
        <end position="456"/>
    </location>
</feature>
<sequence>MSLIPRTSSSAVSVCAVSHCCSALAQLCSALGLNNPWQCHSSTGCLQTWPAGVRHHTGGSSSSSSKPPQQRQHKPGNKQQKKQQEQPQQAAPAAAAQHSKHKLQPPLSGGGAVGQHPAFSASLSRASSSRHSAASAAAAAAAPAAAAVAPDTAAPLDAQAAVAAADSSEQQQAAATAAAVKRNGSEKSSSQDSSSSSSSKDSSSAAASAVATDEVAVQSHPLPAYPIDDEERDSFDKAQQVIARLQGRGYKALIVGGWVRDKYLGRRASDIDIATNATPWQLKALFRDVVLLPRSTVKLSHAGEVLEVTCFRGISRAASLFSVASDAARRDFTINALYFDPSSGTVLDFVGGVADAQQRVLRLTGDSPALLAEDPLRLLRCVRLVATLGLRLAPATAAAVKAHAHLCSVQQGLPPRRIWLELRKLHRAELQQPGTWARSLKLAYHLGLLQHLFPWLQQQQLHCSPLAADQVQQQAVQVAERLGVAWKGKGVPLVLLVAATLHPMSVDRQQALQQFEQYFQEPSEIAAVRALLDAAVLTHASSSSSSASLQPGSSSSSADDEVWVRFYAGEHAAACLDILAAWMPGAFAASFRQLHQGRMMQLRSRIEQHRQLQHAQQEQQQRDRHSTAAPAASQQQQQQPSSASEALQQRRRRQREELSAAIQALVGEQQGQQQLPDEGEEGIAQQGVAAEHADELPMSSTAAADVVSV</sequence>
<evidence type="ECO:0000256" key="8">
    <source>
        <dbReference type="ARBA" id="ARBA00022842"/>
    </source>
</evidence>
<comment type="similarity">
    <text evidence="2 9">Belongs to the tRNA nucleotidyltransferase/poly(A) polymerase family.</text>
</comment>
<feature type="compositionally biased region" description="Low complexity" evidence="10">
    <location>
        <begin position="173"/>
        <end position="209"/>
    </location>
</feature>
<dbReference type="InterPro" id="IPR043519">
    <property type="entry name" value="NT_sf"/>
</dbReference>
<dbReference type="Proteomes" id="UP000256970">
    <property type="component" value="Unassembled WGS sequence"/>
</dbReference>
<feature type="compositionally biased region" description="Low complexity" evidence="10">
    <location>
        <begin position="85"/>
        <end position="97"/>
    </location>
</feature>
<keyword evidence="6" id="KW-0479">Metal-binding</keyword>
<keyword evidence="15" id="KW-1185">Reference proteome</keyword>
<keyword evidence="7" id="KW-0547">Nucleotide-binding</keyword>
<keyword evidence="5" id="KW-0548">Nucleotidyltransferase</keyword>
<keyword evidence="9" id="KW-0694">RNA-binding</keyword>
<keyword evidence="8" id="KW-0460">Magnesium</keyword>
<name>A0A383VE76_TETOB</name>
<comment type="cofactor">
    <cofactor evidence="1">
        <name>Mg(2+)</name>
        <dbReference type="ChEBI" id="CHEBI:18420"/>
    </cofactor>
</comment>
<evidence type="ECO:0000256" key="3">
    <source>
        <dbReference type="ARBA" id="ARBA00022679"/>
    </source>
</evidence>
<evidence type="ECO:0000256" key="4">
    <source>
        <dbReference type="ARBA" id="ARBA00022694"/>
    </source>
</evidence>
<dbReference type="PANTHER" id="PTHR46173:SF1">
    <property type="entry name" value="CCA TRNA NUCLEOTIDYLTRANSFERASE 1, MITOCHONDRIAL"/>
    <property type="match status" value="1"/>
</dbReference>
<feature type="compositionally biased region" description="Basic residues" evidence="10">
    <location>
        <begin position="71"/>
        <end position="81"/>
    </location>
</feature>
<evidence type="ECO:0000256" key="2">
    <source>
        <dbReference type="ARBA" id="ARBA00007265"/>
    </source>
</evidence>
<dbReference type="GO" id="GO:0016779">
    <property type="term" value="F:nucleotidyltransferase activity"/>
    <property type="evidence" value="ECO:0007669"/>
    <property type="project" value="UniProtKB-KW"/>
</dbReference>
<organism evidence="13 15">
    <name type="scientific">Tetradesmus obliquus</name>
    <name type="common">Green alga</name>
    <name type="synonym">Acutodesmus obliquus</name>
    <dbReference type="NCBI Taxonomy" id="3088"/>
    <lineage>
        <taxon>Eukaryota</taxon>
        <taxon>Viridiplantae</taxon>
        <taxon>Chlorophyta</taxon>
        <taxon>core chlorophytes</taxon>
        <taxon>Chlorophyceae</taxon>
        <taxon>CS clade</taxon>
        <taxon>Sphaeropleales</taxon>
        <taxon>Scenedesmaceae</taxon>
        <taxon>Tetradesmus</taxon>
    </lineage>
</organism>
<dbReference type="Gene3D" id="1.10.3090.10">
    <property type="entry name" value="cca-adding enzyme, domain 2"/>
    <property type="match status" value="1"/>
</dbReference>
<evidence type="ECO:0000256" key="1">
    <source>
        <dbReference type="ARBA" id="ARBA00001946"/>
    </source>
</evidence>
<dbReference type="GO" id="GO:0000166">
    <property type="term" value="F:nucleotide binding"/>
    <property type="evidence" value="ECO:0007669"/>
    <property type="project" value="UniProtKB-KW"/>
</dbReference>
<proteinExistence type="inferred from homology"/>
<dbReference type="EMBL" id="FNXT01001351">
    <property type="protein sequence ID" value="SZX79092.1"/>
    <property type="molecule type" value="Genomic_DNA"/>
</dbReference>
<accession>A0A383VE76</accession>
<dbReference type="GO" id="GO:0000049">
    <property type="term" value="F:tRNA binding"/>
    <property type="evidence" value="ECO:0007669"/>
    <property type="project" value="TreeGrafter"/>
</dbReference>
<dbReference type="PANTHER" id="PTHR46173">
    <property type="entry name" value="CCA TRNA NUCLEOTIDYLTRANSFERASE 1, MITOCHONDRIAL"/>
    <property type="match status" value="1"/>
</dbReference>
<dbReference type="Pfam" id="PF12627">
    <property type="entry name" value="PolyA_pol_RNAbd"/>
    <property type="match status" value="1"/>
</dbReference>
<feature type="region of interest" description="Disordered" evidence="10">
    <location>
        <begin position="54"/>
        <end position="126"/>
    </location>
</feature>
<evidence type="ECO:0000313" key="14">
    <source>
        <dbReference type="EMBL" id="SZX79092.1"/>
    </source>
</evidence>
<dbReference type="SUPFAM" id="SSF81301">
    <property type="entry name" value="Nucleotidyltransferase"/>
    <property type="match status" value="1"/>
</dbReference>
<dbReference type="EMBL" id="FNXT01000348">
    <property type="protein sequence ID" value="SZX63855.1"/>
    <property type="molecule type" value="Genomic_DNA"/>
</dbReference>
<dbReference type="InterPro" id="IPR002646">
    <property type="entry name" value="PolA_pol_head_dom"/>
</dbReference>
<feature type="compositionally biased region" description="Low complexity" evidence="10">
    <location>
        <begin position="117"/>
        <end position="126"/>
    </location>
</feature>
<keyword evidence="4" id="KW-0819">tRNA processing</keyword>
<keyword evidence="3 9" id="KW-0808">Transferase</keyword>
<evidence type="ECO:0008006" key="16">
    <source>
        <dbReference type="Google" id="ProtNLM"/>
    </source>
</evidence>